<dbReference type="PANTHER" id="PTHR40761:SF1">
    <property type="entry name" value="CONSERVED INTEGRAL MEMBRANE ALANINE VALINE AND LEUCINE RICH PROTEIN-RELATED"/>
    <property type="match status" value="1"/>
</dbReference>
<evidence type="ECO:0000256" key="1">
    <source>
        <dbReference type="SAM" id="Phobius"/>
    </source>
</evidence>
<proteinExistence type="predicted"/>
<dbReference type="Proteomes" id="UP000282551">
    <property type="component" value="Chromosome"/>
</dbReference>
<feature type="transmembrane region" description="Helical" evidence="1">
    <location>
        <begin position="105"/>
        <end position="123"/>
    </location>
</feature>
<name>A0A448I6M7_MYCCI</name>
<keyword evidence="3" id="KW-1185">Reference proteome</keyword>
<feature type="transmembrane region" description="Helical" evidence="1">
    <location>
        <begin position="135"/>
        <end position="157"/>
    </location>
</feature>
<accession>A0A448I6M7</accession>
<dbReference type="EMBL" id="LR134355">
    <property type="protein sequence ID" value="VEG48040.1"/>
    <property type="molecule type" value="Genomic_DNA"/>
</dbReference>
<feature type="transmembrane region" description="Helical" evidence="1">
    <location>
        <begin position="256"/>
        <end position="276"/>
    </location>
</feature>
<reference evidence="2 3" key="1">
    <citation type="submission" date="2018-12" db="EMBL/GenBank/DDBJ databases">
        <authorList>
            <consortium name="Pathogen Informatics"/>
        </authorList>
    </citation>
    <scope>NUCLEOTIDE SEQUENCE [LARGE SCALE GENOMIC DNA]</scope>
    <source>
        <strain evidence="2 3">NCTC10485</strain>
    </source>
</reference>
<dbReference type="OrthoDB" id="4382070at2"/>
<keyword evidence="1" id="KW-1133">Transmembrane helix</keyword>
<evidence type="ECO:0000313" key="2">
    <source>
        <dbReference type="EMBL" id="VEG48040.1"/>
    </source>
</evidence>
<organism evidence="2 3">
    <name type="scientific">Mycolicibacterium chitae</name>
    <name type="common">Mycobacterium chitae</name>
    <dbReference type="NCBI Taxonomy" id="1792"/>
    <lineage>
        <taxon>Bacteria</taxon>
        <taxon>Bacillati</taxon>
        <taxon>Actinomycetota</taxon>
        <taxon>Actinomycetes</taxon>
        <taxon>Mycobacteriales</taxon>
        <taxon>Mycobacteriaceae</taxon>
        <taxon>Mycolicibacterium</taxon>
    </lineage>
</organism>
<feature type="transmembrane region" description="Helical" evidence="1">
    <location>
        <begin position="76"/>
        <end position="93"/>
    </location>
</feature>
<keyword evidence="1" id="KW-0812">Transmembrane</keyword>
<feature type="transmembrane region" description="Helical" evidence="1">
    <location>
        <begin position="163"/>
        <end position="183"/>
    </location>
</feature>
<dbReference type="AlphaFoldDB" id="A0A448I6M7"/>
<evidence type="ECO:0000313" key="3">
    <source>
        <dbReference type="Proteomes" id="UP000282551"/>
    </source>
</evidence>
<dbReference type="RefSeq" id="WP_126333889.1">
    <property type="nucleotide sequence ID" value="NZ_AP022604.1"/>
</dbReference>
<dbReference type="PANTHER" id="PTHR40761">
    <property type="entry name" value="CONSERVED INTEGRAL MEMBRANE ALANINE VALINE AND LEUCINE RICH PROTEIN-RELATED"/>
    <property type="match status" value="1"/>
</dbReference>
<protein>
    <submittedName>
        <fullName evidence="2">Putative conserved alanine, valine and leucine rich membrane protein</fullName>
    </submittedName>
</protein>
<feature type="transmembrane region" description="Helical" evidence="1">
    <location>
        <begin position="195"/>
        <end position="215"/>
    </location>
</feature>
<feature type="transmembrane region" description="Helical" evidence="1">
    <location>
        <begin position="227"/>
        <end position="249"/>
    </location>
</feature>
<sequence>MSQPVVVALALIAALCAALGIVVRQLATRDVPAEAGMSSAIVTSLLRTPLWWAGLATAAAGYGFQALALSFGSLMLVQPLLVSALLFALPISARLAGRRVSRTEWGWAVLLTAALAVFVLVAHPRQGHNDPSPQTWLVVSAILVPLVLGCVLCASRAVGTQRALYLATAVGVLFGLIAVLTKLCTHRLQVGSWRAMLETPAPYVLVVLAVVATVLQQSALHAGALPASVPAMLVLEPVAAVLLGTLVLGEQLTAHGLGLVALPCALVALAAATVALGRDSGTLDERIAAQPLPKN</sequence>
<keyword evidence="1" id="KW-0472">Membrane</keyword>
<gene>
    <name evidence="2" type="ORF">NCTC10485_02333</name>
</gene>
<dbReference type="NCBIfam" id="NF038012">
    <property type="entry name" value="DMT_1"/>
    <property type="match status" value="1"/>
</dbReference>